<dbReference type="InterPro" id="IPR005467">
    <property type="entry name" value="His_kinase_dom"/>
</dbReference>
<comment type="catalytic activity">
    <reaction evidence="1">
        <text>ATP + protein L-histidine = ADP + protein N-phospho-L-histidine.</text>
        <dbReference type="EC" id="2.7.13.3"/>
    </reaction>
</comment>
<evidence type="ECO:0000256" key="6">
    <source>
        <dbReference type="ARBA" id="ARBA00022777"/>
    </source>
</evidence>
<dbReference type="InterPro" id="IPR003594">
    <property type="entry name" value="HATPase_dom"/>
</dbReference>
<protein>
    <recommendedName>
        <fullName evidence="2">histidine kinase</fullName>
        <ecNumber evidence="2">2.7.13.3</ecNumber>
    </recommendedName>
</protein>
<dbReference type="InterPro" id="IPR035965">
    <property type="entry name" value="PAS-like_dom_sf"/>
</dbReference>
<dbReference type="Pfam" id="PF00512">
    <property type="entry name" value="HisKA"/>
    <property type="match status" value="1"/>
</dbReference>
<feature type="transmembrane region" description="Helical" evidence="9">
    <location>
        <begin position="12"/>
        <end position="39"/>
    </location>
</feature>
<gene>
    <name evidence="11" type="ORF">PAT3040_03851</name>
</gene>
<dbReference type="GO" id="GO:0005524">
    <property type="term" value="F:ATP binding"/>
    <property type="evidence" value="ECO:0007669"/>
    <property type="project" value="UniProtKB-KW"/>
</dbReference>
<sequence>MQWRRKPSGTQVSASNCIAAALVFTLGLWTMHVVLLLASDFMMDIQWTLAINFAITTFLVFLSLRYYHSGRLPVRLAEVISALLMVGGVACLHYFSILSHSINRLEFNIPLVAVSFLLGFAGCYAAFVLMRRPAQWRYAAASFVAGLGSLTMHTVGMFALTVEYRHVMTLDRLNQFLMLLAFILCILVLLIITFSYTTWLGMKKYTQIDERYKLLVENSTDTIAIIVEGKWEYLNPSGLRLFEAEHEDELVGHCIFKLLHGGKHLEMQTWLQQTPDGREFALRPIELQWQTLRGNPILTEMVRIRATYDGKQVEQVMIRDISERKRNEQLYVNAEKLSIAGQLAAGVAHEIRNPLTSLKGFMQLLATGRIQDQQYLPLMRSELSRIESTVTELLMLSKPQALELRRNNLRELLSECTAAVGAQAKAQRVRIQHRFDPAPAWVLGVAVQLKQAFINVMKNAVEAMPDGGLLLIELKRGNSDTHLVTVADNGSGMPEEQLAKLGQPFYSTKDKGTGLGLLVTYKIIDNHDGKIAIDSVLGGGTTLRFTLPAISQPDDSDS</sequence>
<dbReference type="CDD" id="cd00130">
    <property type="entry name" value="PAS"/>
    <property type="match status" value="1"/>
</dbReference>
<evidence type="ECO:0000313" key="12">
    <source>
        <dbReference type="Proteomes" id="UP000245202"/>
    </source>
</evidence>
<dbReference type="CDD" id="cd00082">
    <property type="entry name" value="HisKA"/>
    <property type="match status" value="1"/>
</dbReference>
<keyword evidence="12" id="KW-1185">Reference proteome</keyword>
<keyword evidence="8" id="KW-0902">Two-component regulatory system</keyword>
<keyword evidence="9" id="KW-1133">Transmembrane helix</keyword>
<evidence type="ECO:0000256" key="9">
    <source>
        <dbReference type="SAM" id="Phobius"/>
    </source>
</evidence>
<dbReference type="GO" id="GO:0000155">
    <property type="term" value="F:phosphorelay sensor kinase activity"/>
    <property type="evidence" value="ECO:0007669"/>
    <property type="project" value="InterPro"/>
</dbReference>
<feature type="transmembrane region" description="Helical" evidence="9">
    <location>
        <begin position="136"/>
        <end position="156"/>
    </location>
</feature>
<dbReference type="NCBIfam" id="TIGR00229">
    <property type="entry name" value="sensory_box"/>
    <property type="match status" value="1"/>
</dbReference>
<evidence type="ECO:0000256" key="4">
    <source>
        <dbReference type="ARBA" id="ARBA00022679"/>
    </source>
</evidence>
<feature type="transmembrane region" description="Helical" evidence="9">
    <location>
        <begin position="176"/>
        <end position="196"/>
    </location>
</feature>
<dbReference type="SMART" id="SM00387">
    <property type="entry name" value="HATPase_c"/>
    <property type="match status" value="1"/>
</dbReference>
<dbReference type="SUPFAM" id="SSF55874">
    <property type="entry name" value="ATPase domain of HSP90 chaperone/DNA topoisomerase II/histidine kinase"/>
    <property type="match status" value="1"/>
</dbReference>
<evidence type="ECO:0000313" key="11">
    <source>
        <dbReference type="EMBL" id="GBG09210.1"/>
    </source>
</evidence>
<feature type="transmembrane region" description="Helical" evidence="9">
    <location>
        <begin position="45"/>
        <end position="64"/>
    </location>
</feature>
<keyword evidence="4" id="KW-0808">Transferase</keyword>
<dbReference type="InterPro" id="IPR036890">
    <property type="entry name" value="HATPase_C_sf"/>
</dbReference>
<comment type="caution">
    <text evidence="11">The sequence shown here is derived from an EMBL/GenBank/DDBJ whole genome shotgun (WGS) entry which is preliminary data.</text>
</comment>
<feature type="transmembrane region" description="Helical" evidence="9">
    <location>
        <begin position="107"/>
        <end position="129"/>
    </location>
</feature>
<dbReference type="InterPro" id="IPR000014">
    <property type="entry name" value="PAS"/>
</dbReference>
<evidence type="ECO:0000256" key="5">
    <source>
        <dbReference type="ARBA" id="ARBA00022741"/>
    </source>
</evidence>
<reference evidence="11 12" key="1">
    <citation type="submission" date="2017-08" db="EMBL/GenBank/DDBJ databases">
        <title>Substantial Increase in Enzyme Production by Combined Drug-Resistance Mutations in Paenibacillus agaridevorans.</title>
        <authorList>
            <person name="Tanaka Y."/>
            <person name="Funane K."/>
            <person name="Hosaka T."/>
            <person name="Shiwa Y."/>
            <person name="Fujita N."/>
            <person name="Miyazaki T."/>
            <person name="Yoshikawa H."/>
            <person name="Murakami K."/>
            <person name="Kasahara K."/>
            <person name="Inaoka T."/>
            <person name="Hiraga Y."/>
            <person name="Ochi K."/>
        </authorList>
    </citation>
    <scope>NUCLEOTIDE SEQUENCE [LARGE SCALE GENOMIC DNA]</scope>
    <source>
        <strain evidence="11 12">T-3040</strain>
    </source>
</reference>
<dbReference type="PANTHER" id="PTHR43065">
    <property type="entry name" value="SENSOR HISTIDINE KINASE"/>
    <property type="match status" value="1"/>
</dbReference>
<keyword evidence="5" id="KW-0547">Nucleotide-binding</keyword>
<name>A0A2R5ER98_9BACL</name>
<dbReference type="CDD" id="cd00075">
    <property type="entry name" value="HATPase"/>
    <property type="match status" value="1"/>
</dbReference>
<dbReference type="PROSITE" id="PS50109">
    <property type="entry name" value="HIS_KIN"/>
    <property type="match status" value="1"/>
</dbReference>
<dbReference type="SUPFAM" id="SSF55785">
    <property type="entry name" value="PYP-like sensor domain (PAS domain)"/>
    <property type="match status" value="1"/>
</dbReference>
<accession>A0A2R5ER98</accession>
<keyword evidence="9" id="KW-0812">Transmembrane</keyword>
<evidence type="ECO:0000256" key="3">
    <source>
        <dbReference type="ARBA" id="ARBA00022553"/>
    </source>
</evidence>
<keyword evidence="6 11" id="KW-0418">Kinase</keyword>
<dbReference type="InterPro" id="IPR003661">
    <property type="entry name" value="HisK_dim/P_dom"/>
</dbReference>
<keyword evidence="7" id="KW-0067">ATP-binding</keyword>
<evidence type="ECO:0000256" key="1">
    <source>
        <dbReference type="ARBA" id="ARBA00000085"/>
    </source>
</evidence>
<dbReference type="AlphaFoldDB" id="A0A2R5ER98"/>
<evidence type="ECO:0000256" key="8">
    <source>
        <dbReference type="ARBA" id="ARBA00023012"/>
    </source>
</evidence>
<dbReference type="InterPro" id="IPR004358">
    <property type="entry name" value="Sig_transdc_His_kin-like_C"/>
</dbReference>
<dbReference type="SMART" id="SM00388">
    <property type="entry name" value="HisKA"/>
    <property type="match status" value="1"/>
</dbReference>
<feature type="domain" description="Histidine kinase" evidence="10">
    <location>
        <begin position="346"/>
        <end position="551"/>
    </location>
</feature>
<dbReference type="PANTHER" id="PTHR43065:SF34">
    <property type="entry name" value="SPORULATION KINASE A"/>
    <property type="match status" value="1"/>
</dbReference>
<dbReference type="SMART" id="SM00091">
    <property type="entry name" value="PAS"/>
    <property type="match status" value="1"/>
</dbReference>
<keyword evidence="3" id="KW-0597">Phosphoprotein</keyword>
<dbReference type="Gene3D" id="3.30.450.20">
    <property type="entry name" value="PAS domain"/>
    <property type="match status" value="1"/>
</dbReference>
<dbReference type="SUPFAM" id="SSF47384">
    <property type="entry name" value="Homodimeric domain of signal transducing histidine kinase"/>
    <property type="match status" value="1"/>
</dbReference>
<keyword evidence="9" id="KW-0472">Membrane</keyword>
<evidence type="ECO:0000256" key="2">
    <source>
        <dbReference type="ARBA" id="ARBA00012438"/>
    </source>
</evidence>
<dbReference type="Gene3D" id="1.10.287.130">
    <property type="match status" value="1"/>
</dbReference>
<evidence type="ECO:0000256" key="7">
    <source>
        <dbReference type="ARBA" id="ARBA00022840"/>
    </source>
</evidence>
<dbReference type="EMBL" id="BDQX01000197">
    <property type="protein sequence ID" value="GBG09210.1"/>
    <property type="molecule type" value="Genomic_DNA"/>
</dbReference>
<dbReference type="Pfam" id="PF02518">
    <property type="entry name" value="HATPase_c"/>
    <property type="match status" value="1"/>
</dbReference>
<evidence type="ECO:0000259" key="10">
    <source>
        <dbReference type="PROSITE" id="PS50109"/>
    </source>
</evidence>
<organism evidence="11 12">
    <name type="scientific">Paenibacillus agaridevorans</name>
    <dbReference type="NCBI Taxonomy" id="171404"/>
    <lineage>
        <taxon>Bacteria</taxon>
        <taxon>Bacillati</taxon>
        <taxon>Bacillota</taxon>
        <taxon>Bacilli</taxon>
        <taxon>Bacillales</taxon>
        <taxon>Paenibacillaceae</taxon>
        <taxon>Paenibacillus</taxon>
    </lineage>
</organism>
<feature type="transmembrane region" description="Helical" evidence="9">
    <location>
        <begin position="76"/>
        <end position="95"/>
    </location>
</feature>
<proteinExistence type="predicted"/>
<dbReference type="Proteomes" id="UP000245202">
    <property type="component" value="Unassembled WGS sequence"/>
</dbReference>
<dbReference type="InterPro" id="IPR036097">
    <property type="entry name" value="HisK_dim/P_sf"/>
</dbReference>
<dbReference type="Gene3D" id="3.30.565.10">
    <property type="entry name" value="Histidine kinase-like ATPase, C-terminal domain"/>
    <property type="match status" value="1"/>
</dbReference>
<dbReference type="EC" id="2.7.13.3" evidence="2"/>
<dbReference type="PRINTS" id="PR00344">
    <property type="entry name" value="BCTRLSENSOR"/>
</dbReference>